<reference evidence="6 7" key="1">
    <citation type="submission" date="2020-05" db="EMBL/GenBank/DDBJ databases">
        <title>Horizontal transmission and recombination maintain forever young bacterial symbiont genomes.</title>
        <authorList>
            <person name="Russell S.L."/>
            <person name="Pepper-Tunick E."/>
            <person name="Svedberg J."/>
            <person name="Byrne A."/>
            <person name="Ruelas Castillo J."/>
            <person name="Vollmers C."/>
            <person name="Beinart R.A."/>
            <person name="Corbett-Detig R."/>
        </authorList>
    </citation>
    <scope>NUCLEOTIDE SEQUENCE [LARGE SCALE GENOMIC DNA]</scope>
    <source>
        <strain evidence="6">4727-3</strain>
    </source>
</reference>
<dbReference type="PROSITE" id="PS50975">
    <property type="entry name" value="ATP_GRASP"/>
    <property type="match status" value="1"/>
</dbReference>
<dbReference type="PANTHER" id="PTHR43585">
    <property type="entry name" value="FUMIPYRROLE BIOSYNTHESIS PROTEIN C"/>
    <property type="match status" value="1"/>
</dbReference>
<dbReference type="InterPro" id="IPR016185">
    <property type="entry name" value="PreATP-grasp_dom_sf"/>
</dbReference>
<dbReference type="SUPFAM" id="SSF56059">
    <property type="entry name" value="Glutathione synthetase ATP-binding domain-like"/>
    <property type="match status" value="1"/>
</dbReference>
<dbReference type="GO" id="GO:0005524">
    <property type="term" value="F:ATP binding"/>
    <property type="evidence" value="ECO:0007669"/>
    <property type="project" value="UniProtKB-UniRule"/>
</dbReference>
<evidence type="ECO:0000259" key="5">
    <source>
        <dbReference type="PROSITE" id="PS50975"/>
    </source>
</evidence>
<comment type="caution">
    <text evidence="6">The sequence shown here is derived from an EMBL/GenBank/DDBJ whole genome shotgun (WGS) entry which is preliminary data.</text>
</comment>
<keyword evidence="3 4" id="KW-0067">ATP-binding</keyword>
<dbReference type="PANTHER" id="PTHR43585:SF2">
    <property type="entry name" value="ATP-GRASP ENZYME FSQD"/>
    <property type="match status" value="1"/>
</dbReference>
<dbReference type="Gene3D" id="3.40.50.20">
    <property type="match status" value="1"/>
</dbReference>
<dbReference type="InterPro" id="IPR052032">
    <property type="entry name" value="ATP-dep_AA_Ligase"/>
</dbReference>
<keyword evidence="1" id="KW-0436">Ligase</keyword>
<dbReference type="EMBL" id="JACCHS010000047">
    <property type="protein sequence ID" value="NYT46840.1"/>
    <property type="molecule type" value="Genomic_DNA"/>
</dbReference>
<protein>
    <recommendedName>
        <fullName evidence="5">ATP-grasp domain-containing protein</fullName>
    </recommendedName>
</protein>
<keyword evidence="2 4" id="KW-0547">Nucleotide-binding</keyword>
<evidence type="ECO:0000256" key="1">
    <source>
        <dbReference type="ARBA" id="ARBA00022598"/>
    </source>
</evidence>
<evidence type="ECO:0000256" key="2">
    <source>
        <dbReference type="ARBA" id="ARBA00022741"/>
    </source>
</evidence>
<dbReference type="SUPFAM" id="SSF52440">
    <property type="entry name" value="PreATP-grasp domain"/>
    <property type="match status" value="1"/>
</dbReference>
<evidence type="ECO:0000313" key="7">
    <source>
        <dbReference type="Proteomes" id="UP000537890"/>
    </source>
</evidence>
<proteinExistence type="predicted"/>
<dbReference type="Proteomes" id="UP000537890">
    <property type="component" value="Unassembled WGS sequence"/>
</dbReference>
<dbReference type="InterPro" id="IPR011761">
    <property type="entry name" value="ATP-grasp"/>
</dbReference>
<dbReference type="GO" id="GO:0046872">
    <property type="term" value="F:metal ion binding"/>
    <property type="evidence" value="ECO:0007669"/>
    <property type="project" value="InterPro"/>
</dbReference>
<evidence type="ECO:0000313" key="6">
    <source>
        <dbReference type="EMBL" id="NYT46840.1"/>
    </source>
</evidence>
<gene>
    <name evidence="6" type="ORF">H0A75_03580</name>
</gene>
<organism evidence="6 7">
    <name type="scientific">Candidatus Methanofishera endochildressiae</name>
    <dbReference type="NCBI Taxonomy" id="2738884"/>
    <lineage>
        <taxon>Bacteria</taxon>
        <taxon>Pseudomonadati</taxon>
        <taxon>Pseudomonadota</taxon>
        <taxon>Gammaproteobacteria</taxon>
        <taxon>Candidatus Methanofishera</taxon>
    </lineage>
</organism>
<feature type="domain" description="ATP-grasp" evidence="5">
    <location>
        <begin position="109"/>
        <end position="190"/>
    </location>
</feature>
<evidence type="ECO:0000256" key="4">
    <source>
        <dbReference type="PROSITE-ProRule" id="PRU00409"/>
    </source>
</evidence>
<evidence type="ECO:0000256" key="3">
    <source>
        <dbReference type="ARBA" id="ARBA00022840"/>
    </source>
</evidence>
<name>A0A7Z0SEY5_9GAMM</name>
<dbReference type="AlphaFoldDB" id="A0A7Z0SEY5"/>
<dbReference type="GO" id="GO:0016874">
    <property type="term" value="F:ligase activity"/>
    <property type="evidence" value="ECO:0007669"/>
    <property type="project" value="UniProtKB-KW"/>
</dbReference>
<sequence>MKQTRLLVLGASNTQLPIILKALELNCFVITVDNIPDNIGHQHSHQSINCSTADREAVLAYAKELEIDGIVTFASDIATTTVAFVAEQLNLTGCKQNIAETLSNKALFRQFQGRQQLDSPWFFITQDIEELNKYYSQLSAPVIFKPVDTSGSRGLVKLDTLNPDLCHNAFMYAQSFSRANTVSIEEFVEGIDVSGDGFLINGQLHALISQKFKQGFIPTGHYFPTNIKPVDQQRILAKSKNLSCHRLLMVY</sequence>
<accession>A0A7Z0SEY5</accession>